<feature type="transmembrane region" description="Helical" evidence="1">
    <location>
        <begin position="6"/>
        <end position="26"/>
    </location>
</feature>
<reference evidence="2 3" key="1">
    <citation type="submission" date="2014-10" db="EMBL/GenBank/DDBJ databases">
        <title>Draft genome of the hookworm Ancylostoma caninum.</title>
        <authorList>
            <person name="Mitreva M."/>
        </authorList>
    </citation>
    <scope>NUCLEOTIDE SEQUENCE [LARGE SCALE GENOMIC DNA]</scope>
    <source>
        <strain evidence="2 3">Baltimore</strain>
    </source>
</reference>
<dbReference type="Proteomes" id="UP000252519">
    <property type="component" value="Unassembled WGS sequence"/>
</dbReference>
<evidence type="ECO:0000313" key="2">
    <source>
        <dbReference type="EMBL" id="RCN44661.1"/>
    </source>
</evidence>
<evidence type="ECO:0000256" key="1">
    <source>
        <dbReference type="SAM" id="Phobius"/>
    </source>
</evidence>
<organism evidence="2 3">
    <name type="scientific">Ancylostoma caninum</name>
    <name type="common">Dog hookworm</name>
    <dbReference type="NCBI Taxonomy" id="29170"/>
    <lineage>
        <taxon>Eukaryota</taxon>
        <taxon>Metazoa</taxon>
        <taxon>Ecdysozoa</taxon>
        <taxon>Nematoda</taxon>
        <taxon>Chromadorea</taxon>
        <taxon>Rhabditida</taxon>
        <taxon>Rhabditina</taxon>
        <taxon>Rhabditomorpha</taxon>
        <taxon>Strongyloidea</taxon>
        <taxon>Ancylostomatidae</taxon>
        <taxon>Ancylostomatinae</taxon>
        <taxon>Ancylostoma</taxon>
    </lineage>
</organism>
<sequence>MLDPFTLACILAVVAAVIAIVFYLFSGSDDERDFEKAFGENARKLLSQDREKHKSKVKVAKKKDLKEKRTEVRFQI</sequence>
<keyword evidence="1" id="KW-0812">Transmembrane</keyword>
<name>A0A368GJU2_ANCCA</name>
<dbReference type="AlphaFoldDB" id="A0A368GJU2"/>
<keyword evidence="3" id="KW-1185">Reference proteome</keyword>
<dbReference type="EMBL" id="JOJR01000123">
    <property type="protein sequence ID" value="RCN44661.1"/>
    <property type="molecule type" value="Genomic_DNA"/>
</dbReference>
<evidence type="ECO:0000313" key="3">
    <source>
        <dbReference type="Proteomes" id="UP000252519"/>
    </source>
</evidence>
<gene>
    <name evidence="2" type="ORF">ANCCAN_09306</name>
</gene>
<comment type="caution">
    <text evidence="2">The sequence shown here is derived from an EMBL/GenBank/DDBJ whole genome shotgun (WGS) entry which is preliminary data.</text>
</comment>
<keyword evidence="1" id="KW-0472">Membrane</keyword>
<protein>
    <submittedName>
        <fullName evidence="2">Uncharacterized protein</fullName>
    </submittedName>
</protein>
<keyword evidence="1" id="KW-1133">Transmembrane helix</keyword>
<proteinExistence type="predicted"/>
<dbReference type="OrthoDB" id="10606696at2759"/>
<accession>A0A368GJU2</accession>